<dbReference type="EMBL" id="QMKO01004194">
    <property type="protein sequence ID" value="RTG80391.1"/>
    <property type="molecule type" value="Genomic_DNA"/>
</dbReference>
<dbReference type="CDD" id="cd00756">
    <property type="entry name" value="MoaE"/>
    <property type="match status" value="1"/>
</dbReference>
<dbReference type="STRING" id="6184.A0A430PY53"/>
<evidence type="ECO:0000313" key="3">
    <source>
        <dbReference type="Proteomes" id="UP000290809"/>
    </source>
</evidence>
<gene>
    <name evidence="2" type="ORF">DC041_0000490</name>
    <name evidence="1" type="ORF">DC041_0010241</name>
</gene>
<protein>
    <submittedName>
        <fullName evidence="1">Molybdopterin synthase catalytic subunit</fullName>
    </submittedName>
</protein>
<name>A0A430PY53_SCHBO</name>
<evidence type="ECO:0000313" key="2">
    <source>
        <dbReference type="EMBL" id="RTG83080.1"/>
    </source>
</evidence>
<sequence>MTVCNKKVLLFGEASELVGCKEITIQFPVSCTNKTLKDIIIEQLVKLEPLKDSLTVAIDWEYTDINTSNSQYFIKISIEPIEYSNVFDLINDSSIGAVSTFFGITRKYDQERIVQALKYECYLKMTYLEMEKIIKNSYQLWPSLVHIIVLHRYGIVPVGEISVAIAVSSPHRKDSLDAVKYLIESIKSQLPIWKKEIYEDGTFKWKRNNECFWLQKEK</sequence>
<dbReference type="InterPro" id="IPR012675">
    <property type="entry name" value="Beta-grasp_dom_sf"/>
</dbReference>
<dbReference type="AlphaFoldDB" id="A0A430PY53"/>
<organism evidence="1 3">
    <name type="scientific">Schistosoma bovis</name>
    <name type="common">Blood fluke</name>
    <dbReference type="NCBI Taxonomy" id="6184"/>
    <lineage>
        <taxon>Eukaryota</taxon>
        <taxon>Metazoa</taxon>
        <taxon>Spiralia</taxon>
        <taxon>Lophotrochozoa</taxon>
        <taxon>Platyhelminthes</taxon>
        <taxon>Trematoda</taxon>
        <taxon>Digenea</taxon>
        <taxon>Strigeidida</taxon>
        <taxon>Schistosomatoidea</taxon>
        <taxon>Schistosomatidae</taxon>
        <taxon>Schistosoma</taxon>
    </lineage>
</organism>
<keyword evidence="3" id="KW-1185">Reference proteome</keyword>
<accession>A0A430PY53</accession>
<dbReference type="InterPro" id="IPR003448">
    <property type="entry name" value="Mopterin_biosynth_MoaE"/>
</dbReference>
<proteinExistence type="predicted"/>
<dbReference type="EMBL" id="QMKO01002590">
    <property type="protein sequence ID" value="RTG83080.1"/>
    <property type="molecule type" value="Genomic_DNA"/>
</dbReference>
<dbReference type="Proteomes" id="UP000290809">
    <property type="component" value="Unassembled WGS sequence"/>
</dbReference>
<dbReference type="InterPro" id="IPR036563">
    <property type="entry name" value="MoaE_sf"/>
</dbReference>
<dbReference type="SUPFAM" id="SSF54690">
    <property type="entry name" value="Molybdopterin synthase subunit MoaE"/>
    <property type="match status" value="1"/>
</dbReference>
<comment type="caution">
    <text evidence="1">The sequence shown here is derived from an EMBL/GenBank/DDBJ whole genome shotgun (WGS) entry which is preliminary data.</text>
</comment>
<reference evidence="1 3" key="1">
    <citation type="journal article" date="2019" name="PLoS Pathog.">
        <title>Genome sequence of the bovine parasite Schistosoma bovis Tanzania.</title>
        <authorList>
            <person name="Oey H."/>
            <person name="Zakrzewski M."/>
            <person name="Gobert G."/>
            <person name="Gravermann K."/>
            <person name="Stoye J."/>
            <person name="Jones M."/>
            <person name="Mcmanus D."/>
            <person name="Krause L."/>
        </authorList>
    </citation>
    <scope>NUCLEOTIDE SEQUENCE [LARGE SCALE GENOMIC DNA]</scope>
    <source>
        <strain evidence="1 3">TAN1997</strain>
    </source>
</reference>
<evidence type="ECO:0000313" key="1">
    <source>
        <dbReference type="EMBL" id="RTG80391.1"/>
    </source>
</evidence>
<dbReference type="Gene3D" id="3.90.1170.40">
    <property type="entry name" value="Molybdopterin biosynthesis MoaE subunit"/>
    <property type="match status" value="1"/>
</dbReference>
<dbReference type="Gene3D" id="3.10.20.30">
    <property type="match status" value="1"/>
</dbReference>
<dbReference type="GO" id="GO:0006777">
    <property type="term" value="P:Mo-molybdopterin cofactor biosynthetic process"/>
    <property type="evidence" value="ECO:0007669"/>
    <property type="project" value="InterPro"/>
</dbReference>
<dbReference type="PANTHER" id="PTHR23404">
    <property type="entry name" value="MOLYBDOPTERIN SYNTHASE RELATED"/>
    <property type="match status" value="1"/>
</dbReference>
<dbReference type="CDD" id="cd00754">
    <property type="entry name" value="Ubl_MoaD"/>
    <property type="match status" value="1"/>
</dbReference>
<dbReference type="Pfam" id="PF02391">
    <property type="entry name" value="MoaE"/>
    <property type="match status" value="1"/>
</dbReference>